<dbReference type="InterPro" id="IPR000182">
    <property type="entry name" value="GNAT_dom"/>
</dbReference>
<evidence type="ECO:0000313" key="4">
    <source>
        <dbReference type="EMBL" id="ANH81943.1"/>
    </source>
</evidence>
<dbReference type="PROSITE" id="PS51186">
    <property type="entry name" value="GNAT"/>
    <property type="match status" value="1"/>
</dbReference>
<dbReference type="EMBL" id="CP015772">
    <property type="protein sequence ID" value="ANH81943.1"/>
    <property type="molecule type" value="Genomic_DNA"/>
</dbReference>
<keyword evidence="5" id="KW-1185">Reference proteome</keyword>
<protein>
    <submittedName>
        <fullName evidence="4">GCN5 family acetyltransferase</fullName>
    </submittedName>
</protein>
<evidence type="ECO:0000259" key="3">
    <source>
        <dbReference type="PROSITE" id="PS51186"/>
    </source>
</evidence>
<dbReference type="SUPFAM" id="SSF55729">
    <property type="entry name" value="Acyl-CoA N-acyltransferases (Nat)"/>
    <property type="match status" value="1"/>
</dbReference>
<evidence type="ECO:0000256" key="2">
    <source>
        <dbReference type="ARBA" id="ARBA00023315"/>
    </source>
</evidence>
<reference evidence="4 5" key="1">
    <citation type="submission" date="2016-05" db="EMBL/GenBank/DDBJ databases">
        <title>Niabella ginsenosidivorans BS26 whole genome sequencing.</title>
        <authorList>
            <person name="Im W.T."/>
            <person name="Siddiqi M.Z."/>
        </authorList>
    </citation>
    <scope>NUCLEOTIDE SEQUENCE [LARGE SCALE GENOMIC DNA]</scope>
    <source>
        <strain evidence="4 5">BS26</strain>
    </source>
</reference>
<keyword evidence="1 4" id="KW-0808">Transferase</keyword>
<dbReference type="PANTHER" id="PTHR43420">
    <property type="entry name" value="ACETYLTRANSFERASE"/>
    <property type="match status" value="1"/>
</dbReference>
<proteinExistence type="predicted"/>
<dbReference type="InterPro" id="IPR050680">
    <property type="entry name" value="YpeA/RimI_acetyltransf"/>
</dbReference>
<accession>A0A1A9I338</accession>
<dbReference type="CDD" id="cd04301">
    <property type="entry name" value="NAT_SF"/>
    <property type="match status" value="1"/>
</dbReference>
<dbReference type="AlphaFoldDB" id="A0A1A9I338"/>
<dbReference type="GO" id="GO:0016747">
    <property type="term" value="F:acyltransferase activity, transferring groups other than amino-acyl groups"/>
    <property type="evidence" value="ECO:0007669"/>
    <property type="project" value="InterPro"/>
</dbReference>
<evidence type="ECO:0000313" key="5">
    <source>
        <dbReference type="Proteomes" id="UP000077667"/>
    </source>
</evidence>
<gene>
    <name evidence="4" type="ORF">A8C56_14060</name>
</gene>
<dbReference type="Proteomes" id="UP000077667">
    <property type="component" value="Chromosome"/>
</dbReference>
<dbReference type="OrthoDB" id="9813917at2"/>
<organism evidence="4 5">
    <name type="scientific">Niabella ginsenosidivorans</name>
    <dbReference type="NCBI Taxonomy" id="1176587"/>
    <lineage>
        <taxon>Bacteria</taxon>
        <taxon>Pseudomonadati</taxon>
        <taxon>Bacteroidota</taxon>
        <taxon>Chitinophagia</taxon>
        <taxon>Chitinophagales</taxon>
        <taxon>Chitinophagaceae</taxon>
        <taxon>Niabella</taxon>
    </lineage>
</organism>
<dbReference type="PANTHER" id="PTHR43420:SF41">
    <property type="entry name" value="IAA ACETYLTRANSFERASE"/>
    <property type="match status" value="1"/>
</dbReference>
<dbReference type="InterPro" id="IPR016181">
    <property type="entry name" value="Acyl_CoA_acyltransferase"/>
</dbReference>
<sequence>MQQYHFIKIHTPDEIPFGLLLLADETKEAIKKYIYRSDVYLLKNKNNEVIAVCALYQPDADPLEIKNMAVARRCQRKGIGSFLIEQIKKIAKEQGIRTLIVGTGDGSLGQQRFYKRNGFTAYDTRKNFFIKNYPAPVIENGIPLKDMILLKQDI</sequence>
<feature type="domain" description="N-acetyltransferase" evidence="3">
    <location>
        <begin position="1"/>
        <end position="145"/>
    </location>
</feature>
<name>A0A1A9I338_9BACT</name>
<dbReference type="Gene3D" id="3.40.630.30">
    <property type="match status" value="1"/>
</dbReference>
<dbReference type="Pfam" id="PF00583">
    <property type="entry name" value="Acetyltransf_1"/>
    <property type="match status" value="1"/>
</dbReference>
<dbReference type="STRING" id="1176587.A8C56_14060"/>
<dbReference type="KEGG" id="nia:A8C56_14060"/>
<keyword evidence="2" id="KW-0012">Acyltransferase</keyword>
<evidence type="ECO:0000256" key="1">
    <source>
        <dbReference type="ARBA" id="ARBA00022679"/>
    </source>
</evidence>